<dbReference type="STRING" id="696281.Desru_1102"/>
<dbReference type="EMBL" id="CP002780">
    <property type="protein sequence ID" value="AEG59377.1"/>
    <property type="molecule type" value="Genomic_DNA"/>
</dbReference>
<organism evidence="2 3">
    <name type="scientific">Desulforamulus ruminis (strain ATCC 23193 / DSM 2154 / NCIMB 8452 / DL)</name>
    <name type="common">Desulfotomaculum ruminis</name>
    <dbReference type="NCBI Taxonomy" id="696281"/>
    <lineage>
        <taxon>Bacteria</taxon>
        <taxon>Bacillati</taxon>
        <taxon>Bacillota</taxon>
        <taxon>Clostridia</taxon>
        <taxon>Eubacteriales</taxon>
        <taxon>Peptococcaceae</taxon>
        <taxon>Desulforamulus</taxon>
    </lineage>
</organism>
<dbReference type="RefSeq" id="WP_013841148.1">
    <property type="nucleotide sequence ID" value="NC_015589.1"/>
</dbReference>
<accession>F6DM35</accession>
<dbReference type="KEGG" id="dru:Desru_1102"/>
<reference evidence="3" key="1">
    <citation type="submission" date="2011-05" db="EMBL/GenBank/DDBJ databases">
        <title>Complete sequence of Desulfotomaculum ruminis DSM 2154.</title>
        <authorList>
            <person name="Lucas S."/>
            <person name="Copeland A."/>
            <person name="Lapidus A."/>
            <person name="Cheng J.-F."/>
            <person name="Goodwin L."/>
            <person name="Pitluck S."/>
            <person name="Lu M."/>
            <person name="Detter J.C."/>
            <person name="Han C."/>
            <person name="Tapia R."/>
            <person name="Land M."/>
            <person name="Hauser L."/>
            <person name="Kyrpides N."/>
            <person name="Ivanova N."/>
            <person name="Mikhailova N."/>
            <person name="Pagani I."/>
            <person name="Stams A.J.M."/>
            <person name="Plugge C.M."/>
            <person name="Muyzer G."/>
            <person name="Kuever J."/>
            <person name="Parshina S.N."/>
            <person name="Ivanova A.E."/>
            <person name="Nazina T.N."/>
            <person name="Brambilla E."/>
            <person name="Spring S."/>
            <person name="Klenk H.-P."/>
            <person name="Woyke T."/>
        </authorList>
    </citation>
    <scope>NUCLEOTIDE SEQUENCE [LARGE SCALE GENOMIC DNA]</scope>
    <source>
        <strain evidence="3">ATCC 23193 / DSM 2154 / NCIB 8452 / DL</strain>
    </source>
</reference>
<evidence type="ECO:0000313" key="2">
    <source>
        <dbReference type="EMBL" id="AEG59377.1"/>
    </source>
</evidence>
<gene>
    <name evidence="2" type="ordered locus">Desru_1102</name>
</gene>
<dbReference type="Proteomes" id="UP000009234">
    <property type="component" value="Chromosome"/>
</dbReference>
<dbReference type="AlphaFoldDB" id="F6DM35"/>
<feature type="compositionally biased region" description="Low complexity" evidence="1">
    <location>
        <begin position="20"/>
        <end position="43"/>
    </location>
</feature>
<protein>
    <submittedName>
        <fullName evidence="2">Uncharacterized protein</fullName>
    </submittedName>
</protein>
<name>F6DM35_DESRL</name>
<feature type="region of interest" description="Disordered" evidence="1">
    <location>
        <begin position="158"/>
        <end position="182"/>
    </location>
</feature>
<feature type="region of interest" description="Disordered" evidence="1">
    <location>
        <begin position="392"/>
        <end position="414"/>
    </location>
</feature>
<sequence length="475" mass="51403">MADPYGSEKAFREANGLSPKKSSSGSSSGSSGSGSSSKSKSSGGSSGGGGSSGYAYKDKYGFTHVVSDYNTAKQYSGDGNVYSYSGSYGGGYAKDAKGNRYNLPISGATPFGNGSGVSGGGSYLGGLITAPTPATPKTAYSNYVYNASPSATNSLASQYPTAPTLPQKAAPTVPTISKTTPTLPTLPSVSNLLPLRDTFESRGYGVQYDNGNIHVYDKTNNNVLGTFNKDAYSLQGDKAYFDPSITKRLMELTSGSTPQLDKTFSMPTVSLPEIETKYPEVPVPYIDPQNLFQYQPFQQMQPNFTITSDGNETWTPTLNAVNQWYSRQDQLRSDYLSNWYQQQALAQQQAALDWEKEMYNSPYNKALQDMDLEYKRAQIEAQQALELQRIAAANRPSSSRSSSTTTKTPSASTQADAIIQSRMSSFMRPVDFAAQIQREVESGQISASVGSAVLDKLYKMYPTEEALMQNLSTWK</sequence>
<evidence type="ECO:0000256" key="1">
    <source>
        <dbReference type="SAM" id="MobiDB-lite"/>
    </source>
</evidence>
<evidence type="ECO:0000313" key="3">
    <source>
        <dbReference type="Proteomes" id="UP000009234"/>
    </source>
</evidence>
<proteinExistence type="predicted"/>
<reference evidence="2 3" key="2">
    <citation type="journal article" date="2012" name="Stand. Genomic Sci.">
        <title>Complete genome sequence of the sulfate-reducing firmicute Desulfotomaculum ruminis type strain (DL(T)).</title>
        <authorList>
            <person name="Spring S."/>
            <person name="Visser M."/>
            <person name="Lu M."/>
            <person name="Copeland A."/>
            <person name="Lapidus A."/>
            <person name="Lucas S."/>
            <person name="Cheng J.F."/>
            <person name="Han C."/>
            <person name="Tapia R."/>
            <person name="Goodwin L.A."/>
            <person name="Pitluck S."/>
            <person name="Ivanova N."/>
            <person name="Land M."/>
            <person name="Hauser L."/>
            <person name="Larimer F."/>
            <person name="Rohde M."/>
            <person name="Goker M."/>
            <person name="Detter J.C."/>
            <person name="Kyrpides N.C."/>
            <person name="Woyke T."/>
            <person name="Schaap P.J."/>
            <person name="Plugge C.M."/>
            <person name="Muyzer G."/>
            <person name="Kuever J."/>
            <person name="Pereira I.A."/>
            <person name="Parshina S.N."/>
            <person name="Bernier-Latmani R."/>
            <person name="Stams A.J."/>
            <person name="Klenk H.P."/>
        </authorList>
    </citation>
    <scope>NUCLEOTIDE SEQUENCE [LARGE SCALE GENOMIC DNA]</scope>
    <source>
        <strain evidence="3">ATCC 23193 / DSM 2154 / NCIB 8452 / DL</strain>
    </source>
</reference>
<feature type="region of interest" description="Disordered" evidence="1">
    <location>
        <begin position="1"/>
        <end position="50"/>
    </location>
</feature>
<dbReference type="HOGENOM" id="CLU_574569_0_0_9"/>
<keyword evidence="3" id="KW-1185">Reference proteome</keyword>